<gene>
    <name evidence="1" type="ORF">J0M35_20725</name>
</gene>
<name>A0A8J7PPP4_9BACT</name>
<dbReference type="Proteomes" id="UP000664277">
    <property type="component" value="Unassembled WGS sequence"/>
</dbReference>
<reference evidence="1" key="1">
    <citation type="submission" date="2021-02" db="EMBL/GenBank/DDBJ databases">
        <title>Genome-Resolved Metagenomics of a Microbial Community Performing Photosynthetic Biological Nutrient Removal.</title>
        <authorList>
            <person name="Mcdaniel E.A."/>
        </authorList>
    </citation>
    <scope>NUCLEOTIDE SEQUENCE</scope>
    <source>
        <strain evidence="1">UWPOB_OBS1</strain>
    </source>
</reference>
<dbReference type="AlphaFoldDB" id="A0A8J7PPP4"/>
<sequence length="90" mass="10160">MQDDFESDICNGKHYGPILGTEDGVPVMRCSFCERIFRDTAISVRREEPKKRSSKTCISACDWVINGNTVRCNACSYSGPVPNIDRVEQR</sequence>
<protein>
    <submittedName>
        <fullName evidence="1">Uncharacterized protein</fullName>
    </submittedName>
</protein>
<comment type="caution">
    <text evidence="1">The sequence shown here is derived from an EMBL/GenBank/DDBJ whole genome shotgun (WGS) entry which is preliminary data.</text>
</comment>
<proteinExistence type="predicted"/>
<evidence type="ECO:0000313" key="1">
    <source>
        <dbReference type="EMBL" id="MBN8662805.1"/>
    </source>
</evidence>
<dbReference type="EMBL" id="JAFLCK010000055">
    <property type="protein sequence ID" value="MBN8662805.1"/>
    <property type="molecule type" value="Genomic_DNA"/>
</dbReference>
<accession>A0A8J7PPP4</accession>
<organism evidence="1 2">
    <name type="scientific">Candidatus Obscuribacter phosphatis</name>
    <dbReference type="NCBI Taxonomy" id="1906157"/>
    <lineage>
        <taxon>Bacteria</taxon>
        <taxon>Bacillati</taxon>
        <taxon>Candidatus Melainabacteria</taxon>
        <taxon>Candidatus Obscuribacterales</taxon>
        <taxon>Candidatus Obscuribacteraceae</taxon>
        <taxon>Candidatus Obscuribacter</taxon>
    </lineage>
</organism>
<evidence type="ECO:0000313" key="2">
    <source>
        <dbReference type="Proteomes" id="UP000664277"/>
    </source>
</evidence>